<keyword evidence="4 6" id="KW-1133">Transmembrane helix</keyword>
<dbReference type="CDD" id="cd06579">
    <property type="entry name" value="TM_PBP1_transp_AraH_like"/>
    <property type="match status" value="1"/>
</dbReference>
<feature type="transmembrane region" description="Helical" evidence="6">
    <location>
        <begin position="211"/>
        <end position="230"/>
    </location>
</feature>
<keyword evidence="3 6" id="KW-0812">Transmembrane</keyword>
<evidence type="ECO:0000256" key="2">
    <source>
        <dbReference type="ARBA" id="ARBA00022475"/>
    </source>
</evidence>
<feature type="transmembrane region" description="Helical" evidence="6">
    <location>
        <begin position="126"/>
        <end position="147"/>
    </location>
</feature>
<keyword evidence="2" id="KW-1003">Cell membrane</keyword>
<feature type="transmembrane region" description="Helical" evidence="6">
    <location>
        <begin position="89"/>
        <end position="114"/>
    </location>
</feature>
<dbReference type="EMBL" id="JACONZ010000001">
    <property type="protein sequence ID" value="MBC5580683.1"/>
    <property type="molecule type" value="Genomic_DNA"/>
</dbReference>
<evidence type="ECO:0000256" key="1">
    <source>
        <dbReference type="ARBA" id="ARBA00004651"/>
    </source>
</evidence>
<dbReference type="RefSeq" id="WP_186887020.1">
    <property type="nucleotide sequence ID" value="NZ_JACONZ010000001.1"/>
</dbReference>
<comment type="caution">
    <text evidence="7">The sequence shown here is derived from an EMBL/GenBank/DDBJ whole genome shotgun (WGS) entry which is preliminary data.</text>
</comment>
<dbReference type="Pfam" id="PF02653">
    <property type="entry name" value="BPD_transp_2"/>
    <property type="match status" value="1"/>
</dbReference>
<dbReference type="GO" id="GO:0022857">
    <property type="term" value="F:transmembrane transporter activity"/>
    <property type="evidence" value="ECO:0007669"/>
    <property type="project" value="InterPro"/>
</dbReference>
<keyword evidence="5 6" id="KW-0472">Membrane</keyword>
<evidence type="ECO:0000256" key="6">
    <source>
        <dbReference type="SAM" id="Phobius"/>
    </source>
</evidence>
<protein>
    <submittedName>
        <fullName evidence="7">ABC transporter permease</fullName>
    </submittedName>
</protein>
<feature type="transmembrane region" description="Helical" evidence="6">
    <location>
        <begin position="159"/>
        <end position="180"/>
    </location>
</feature>
<evidence type="ECO:0000313" key="8">
    <source>
        <dbReference type="Proteomes" id="UP000659630"/>
    </source>
</evidence>
<dbReference type="AlphaFoldDB" id="A0A923I5H9"/>
<dbReference type="PANTHER" id="PTHR32196">
    <property type="entry name" value="ABC TRANSPORTER PERMEASE PROTEIN YPHD-RELATED-RELATED"/>
    <property type="match status" value="1"/>
</dbReference>
<evidence type="ECO:0000256" key="3">
    <source>
        <dbReference type="ARBA" id="ARBA00022692"/>
    </source>
</evidence>
<evidence type="ECO:0000256" key="5">
    <source>
        <dbReference type="ARBA" id="ARBA00023136"/>
    </source>
</evidence>
<dbReference type="PANTHER" id="PTHR32196:SF72">
    <property type="entry name" value="RIBOSE IMPORT PERMEASE PROTEIN RBSC"/>
    <property type="match status" value="1"/>
</dbReference>
<sequence length="330" mass="34622">MNKATITALTKKYMTVIILLLICAFFGIMDSKFWTFGNFISILRQVSMLGIAAVGMACCMLVGDINLSVGVLQGLTGVICAILLRDTGLPVAVVFLLALVGCTVIGFIGAAIIVKTGMPAMIGSLGIRYVVNGAAYLIAGGLPIYSVTDRAKWIGQGSVLGIPVPVVVLLVFFVIGYILLNKTFLGRHLFAVGSNAEATRLSGINVDRVRIFAYTFSCFCSGVAGLILMARNASGQPNGGNGSEMNVMTACVVGGVSALGGSCDPISLMVGVLIIGVLTNGMTILGVSEYWQIVCRGLVLITAVGFDFYNRTRKVKVKVQDTAPKAEAKA</sequence>
<reference evidence="7" key="1">
    <citation type="submission" date="2020-08" db="EMBL/GenBank/DDBJ databases">
        <title>Genome public.</title>
        <authorList>
            <person name="Liu C."/>
            <person name="Sun Q."/>
        </authorList>
    </citation>
    <scope>NUCLEOTIDE SEQUENCE</scope>
    <source>
        <strain evidence="7">BX8</strain>
    </source>
</reference>
<feature type="transmembrane region" description="Helical" evidence="6">
    <location>
        <begin position="290"/>
        <end position="309"/>
    </location>
</feature>
<evidence type="ECO:0000256" key="4">
    <source>
        <dbReference type="ARBA" id="ARBA00022989"/>
    </source>
</evidence>
<proteinExistence type="predicted"/>
<dbReference type="GO" id="GO:0005886">
    <property type="term" value="C:plasma membrane"/>
    <property type="evidence" value="ECO:0007669"/>
    <property type="project" value="UniProtKB-SubCell"/>
</dbReference>
<organism evidence="7 8">
    <name type="scientific">Anaerofilum hominis</name>
    <dbReference type="NCBI Taxonomy" id="2763016"/>
    <lineage>
        <taxon>Bacteria</taxon>
        <taxon>Bacillati</taxon>
        <taxon>Bacillota</taxon>
        <taxon>Clostridia</taxon>
        <taxon>Eubacteriales</taxon>
        <taxon>Oscillospiraceae</taxon>
        <taxon>Anaerofilum</taxon>
    </lineage>
</organism>
<feature type="transmembrane region" description="Helical" evidence="6">
    <location>
        <begin position="12"/>
        <end position="29"/>
    </location>
</feature>
<accession>A0A923I5H9</accession>
<dbReference type="InterPro" id="IPR001851">
    <property type="entry name" value="ABC_transp_permease"/>
</dbReference>
<keyword evidence="8" id="KW-1185">Reference proteome</keyword>
<feature type="transmembrane region" description="Helical" evidence="6">
    <location>
        <begin position="251"/>
        <end position="278"/>
    </location>
</feature>
<comment type="subcellular location">
    <subcellularLocation>
        <location evidence="1">Cell membrane</location>
        <topology evidence="1">Multi-pass membrane protein</topology>
    </subcellularLocation>
</comment>
<feature type="transmembrane region" description="Helical" evidence="6">
    <location>
        <begin position="49"/>
        <end position="82"/>
    </location>
</feature>
<dbReference type="Proteomes" id="UP000659630">
    <property type="component" value="Unassembled WGS sequence"/>
</dbReference>
<gene>
    <name evidence="7" type="ORF">H8S23_04110</name>
</gene>
<name>A0A923I5H9_9FIRM</name>
<evidence type="ECO:0000313" key="7">
    <source>
        <dbReference type="EMBL" id="MBC5580683.1"/>
    </source>
</evidence>